<accession>A0A653D0X2</accession>
<proteinExistence type="predicted"/>
<feature type="non-terminal residue" evidence="1">
    <location>
        <position position="141"/>
    </location>
</feature>
<evidence type="ECO:0000313" key="1">
    <source>
        <dbReference type="EMBL" id="VEN53188.1"/>
    </source>
</evidence>
<dbReference type="Proteomes" id="UP000410492">
    <property type="component" value="Unassembled WGS sequence"/>
</dbReference>
<dbReference type="AlphaFoldDB" id="A0A653D0X2"/>
<reference evidence="1 2" key="1">
    <citation type="submission" date="2019-01" db="EMBL/GenBank/DDBJ databases">
        <authorList>
            <person name="Sayadi A."/>
        </authorList>
    </citation>
    <scope>NUCLEOTIDE SEQUENCE [LARGE SCALE GENOMIC DNA]</scope>
</reference>
<dbReference type="Gene3D" id="3.40.50.2000">
    <property type="entry name" value="Glycogen Phosphorylase B"/>
    <property type="match status" value="1"/>
</dbReference>
<sequence>MKTIQTTQDVNDTIQYVVASTGSMIVVSNRLPFVLIRDKDGKLKRRASAGGLVTAVAPVVINGNGLWVGWPGIHLEDPNEPIPESDPTDITPTAGLKSDKIDFVLTDAKALELMGEEEEFEHHRANRIRLRIQIVYTKLNY</sequence>
<dbReference type="OrthoDB" id="7346483at2759"/>
<dbReference type="SUPFAM" id="SSF53756">
    <property type="entry name" value="UDP-Glycosyltransferase/glycogen phosphorylase"/>
    <property type="match status" value="1"/>
</dbReference>
<evidence type="ECO:0000313" key="2">
    <source>
        <dbReference type="Proteomes" id="UP000410492"/>
    </source>
</evidence>
<gene>
    <name evidence="1" type="ORF">CALMAC_LOCUS13076</name>
</gene>
<protein>
    <submittedName>
        <fullName evidence="1">Uncharacterized protein</fullName>
    </submittedName>
</protein>
<dbReference type="EMBL" id="CAACVG010009410">
    <property type="protein sequence ID" value="VEN53188.1"/>
    <property type="molecule type" value="Genomic_DNA"/>
</dbReference>
<organism evidence="1 2">
    <name type="scientific">Callosobruchus maculatus</name>
    <name type="common">Southern cowpea weevil</name>
    <name type="synonym">Pulse bruchid</name>
    <dbReference type="NCBI Taxonomy" id="64391"/>
    <lineage>
        <taxon>Eukaryota</taxon>
        <taxon>Metazoa</taxon>
        <taxon>Ecdysozoa</taxon>
        <taxon>Arthropoda</taxon>
        <taxon>Hexapoda</taxon>
        <taxon>Insecta</taxon>
        <taxon>Pterygota</taxon>
        <taxon>Neoptera</taxon>
        <taxon>Endopterygota</taxon>
        <taxon>Coleoptera</taxon>
        <taxon>Polyphaga</taxon>
        <taxon>Cucujiformia</taxon>
        <taxon>Chrysomeloidea</taxon>
        <taxon>Chrysomelidae</taxon>
        <taxon>Bruchinae</taxon>
        <taxon>Bruchini</taxon>
        <taxon>Callosobruchus</taxon>
    </lineage>
</organism>
<name>A0A653D0X2_CALMS</name>
<keyword evidence="2" id="KW-1185">Reference proteome</keyword>